<keyword evidence="3" id="KW-0813">Transport</keyword>
<keyword evidence="6 8" id="KW-0472">Membrane</keyword>
<evidence type="ECO:0000256" key="4">
    <source>
        <dbReference type="ARBA" id="ARBA00022692"/>
    </source>
</evidence>
<dbReference type="CDD" id="cd17502">
    <property type="entry name" value="MFS_Azr1_MDR_like"/>
    <property type="match status" value="1"/>
</dbReference>
<dbReference type="FunFam" id="1.20.1250.20:FF:000196">
    <property type="entry name" value="MFS toxin efflux pump (AflT)"/>
    <property type="match status" value="1"/>
</dbReference>
<feature type="transmembrane region" description="Helical" evidence="8">
    <location>
        <begin position="110"/>
        <end position="136"/>
    </location>
</feature>
<feature type="transmembrane region" description="Helical" evidence="8">
    <location>
        <begin position="305"/>
        <end position="329"/>
    </location>
</feature>
<comment type="caution">
    <text evidence="10">The sequence shown here is derived from an EMBL/GenBank/DDBJ whole genome shotgun (WGS) entry which is preliminary data.</text>
</comment>
<dbReference type="Pfam" id="PF07690">
    <property type="entry name" value="MFS_1"/>
    <property type="match status" value="1"/>
</dbReference>
<dbReference type="PANTHER" id="PTHR23501">
    <property type="entry name" value="MAJOR FACILITATOR SUPERFAMILY"/>
    <property type="match status" value="1"/>
</dbReference>
<reference evidence="10" key="2">
    <citation type="submission" date="2023-06" db="EMBL/GenBank/DDBJ databases">
        <authorList>
            <consortium name="Lawrence Berkeley National Laboratory"/>
            <person name="Haridas S."/>
            <person name="Hensen N."/>
            <person name="Bonometti L."/>
            <person name="Westerberg I."/>
            <person name="Brannstrom I.O."/>
            <person name="Guillou S."/>
            <person name="Cros-Aarteil S."/>
            <person name="Calhoun S."/>
            <person name="Kuo A."/>
            <person name="Mondo S."/>
            <person name="Pangilinan J."/>
            <person name="Riley R."/>
            <person name="LaButti K."/>
            <person name="Andreopoulos B."/>
            <person name="Lipzen A."/>
            <person name="Chen C."/>
            <person name="Yanf M."/>
            <person name="Daum C."/>
            <person name="Ng V."/>
            <person name="Clum A."/>
            <person name="Steindorff A."/>
            <person name="Ohm R."/>
            <person name="Martin F."/>
            <person name="Silar P."/>
            <person name="Natvig D."/>
            <person name="Lalanne C."/>
            <person name="Gautier V."/>
            <person name="Ament-velasquez S.L."/>
            <person name="Kruys A."/>
            <person name="Hutchinson M.I."/>
            <person name="Powell A.J."/>
            <person name="Barry K."/>
            <person name="Miller A.N."/>
            <person name="Grigoriev I.V."/>
            <person name="Debuchy R."/>
            <person name="Gladieux P."/>
            <person name="Thoren M.H."/>
            <person name="Johannesson H."/>
        </authorList>
    </citation>
    <scope>NUCLEOTIDE SEQUENCE</scope>
    <source>
        <strain evidence="10">CBS 232.78</strain>
    </source>
</reference>
<feature type="transmembrane region" description="Helical" evidence="8">
    <location>
        <begin position="265"/>
        <end position="284"/>
    </location>
</feature>
<feature type="transmembrane region" description="Helical" evidence="8">
    <location>
        <begin position="395"/>
        <end position="413"/>
    </location>
</feature>
<name>A0AAE0KET5_9PEZI</name>
<feature type="transmembrane region" description="Helical" evidence="8">
    <location>
        <begin position="511"/>
        <end position="530"/>
    </location>
</feature>
<dbReference type="Gene3D" id="1.20.1250.20">
    <property type="entry name" value="MFS general substrate transporter like domains"/>
    <property type="match status" value="1"/>
</dbReference>
<comment type="subcellular location">
    <subcellularLocation>
        <location evidence="1">Membrane</location>
        <topology evidence="1">Multi-pass membrane protein</topology>
    </subcellularLocation>
</comment>
<dbReference type="PROSITE" id="PS50850">
    <property type="entry name" value="MFS"/>
    <property type="match status" value="1"/>
</dbReference>
<feature type="transmembrane region" description="Helical" evidence="8">
    <location>
        <begin position="195"/>
        <end position="218"/>
    </location>
</feature>
<gene>
    <name evidence="10" type="ORF">B0H63DRAFT_481001</name>
</gene>
<evidence type="ECO:0000256" key="7">
    <source>
        <dbReference type="SAM" id="MobiDB-lite"/>
    </source>
</evidence>
<keyword evidence="4 8" id="KW-0812">Transmembrane</keyword>
<evidence type="ECO:0000256" key="2">
    <source>
        <dbReference type="ARBA" id="ARBA00007520"/>
    </source>
</evidence>
<proteinExistence type="inferred from homology"/>
<feature type="transmembrane region" description="Helical" evidence="8">
    <location>
        <begin position="167"/>
        <end position="189"/>
    </location>
</feature>
<evidence type="ECO:0000256" key="1">
    <source>
        <dbReference type="ARBA" id="ARBA00004141"/>
    </source>
</evidence>
<dbReference type="Proteomes" id="UP001285441">
    <property type="component" value="Unassembled WGS sequence"/>
</dbReference>
<dbReference type="PRINTS" id="PR01036">
    <property type="entry name" value="TCRTETB"/>
</dbReference>
<feature type="transmembrane region" description="Helical" evidence="8">
    <location>
        <begin position="369"/>
        <end position="389"/>
    </location>
</feature>
<evidence type="ECO:0000256" key="8">
    <source>
        <dbReference type="SAM" id="Phobius"/>
    </source>
</evidence>
<evidence type="ECO:0000256" key="5">
    <source>
        <dbReference type="ARBA" id="ARBA00022989"/>
    </source>
</evidence>
<keyword evidence="11" id="KW-1185">Reference proteome</keyword>
<dbReference type="InterPro" id="IPR036259">
    <property type="entry name" value="MFS_trans_sf"/>
</dbReference>
<comment type="similarity">
    <text evidence="2">Belongs to the major facilitator superfamily. TCR/Tet family.</text>
</comment>
<dbReference type="Gene3D" id="1.20.1720.10">
    <property type="entry name" value="Multidrug resistance protein D"/>
    <property type="match status" value="1"/>
</dbReference>
<evidence type="ECO:0000313" key="11">
    <source>
        <dbReference type="Proteomes" id="UP001285441"/>
    </source>
</evidence>
<feature type="transmembrane region" description="Helical" evidence="8">
    <location>
        <begin position="142"/>
        <end position="160"/>
    </location>
</feature>
<evidence type="ECO:0000256" key="3">
    <source>
        <dbReference type="ARBA" id="ARBA00022448"/>
    </source>
</evidence>
<reference evidence="10" key="1">
    <citation type="journal article" date="2023" name="Mol. Phylogenet. Evol.">
        <title>Genome-scale phylogeny and comparative genomics of the fungal order Sordariales.</title>
        <authorList>
            <person name="Hensen N."/>
            <person name="Bonometti L."/>
            <person name="Westerberg I."/>
            <person name="Brannstrom I.O."/>
            <person name="Guillou S."/>
            <person name="Cros-Aarteil S."/>
            <person name="Calhoun S."/>
            <person name="Haridas S."/>
            <person name="Kuo A."/>
            <person name="Mondo S."/>
            <person name="Pangilinan J."/>
            <person name="Riley R."/>
            <person name="LaButti K."/>
            <person name="Andreopoulos B."/>
            <person name="Lipzen A."/>
            <person name="Chen C."/>
            <person name="Yan M."/>
            <person name="Daum C."/>
            <person name="Ng V."/>
            <person name="Clum A."/>
            <person name="Steindorff A."/>
            <person name="Ohm R.A."/>
            <person name="Martin F."/>
            <person name="Silar P."/>
            <person name="Natvig D.O."/>
            <person name="Lalanne C."/>
            <person name="Gautier V."/>
            <person name="Ament-Velasquez S.L."/>
            <person name="Kruys A."/>
            <person name="Hutchinson M.I."/>
            <person name="Powell A.J."/>
            <person name="Barry K."/>
            <person name="Miller A.N."/>
            <person name="Grigoriev I.V."/>
            <person name="Debuchy R."/>
            <person name="Gladieux P."/>
            <person name="Hiltunen Thoren M."/>
            <person name="Johannesson H."/>
        </authorList>
    </citation>
    <scope>NUCLEOTIDE SEQUENCE</scope>
    <source>
        <strain evidence="10">CBS 232.78</strain>
    </source>
</reference>
<dbReference type="InterPro" id="IPR011701">
    <property type="entry name" value="MFS"/>
</dbReference>
<feature type="transmembrane region" description="Helical" evidence="8">
    <location>
        <begin position="42"/>
        <end position="67"/>
    </location>
</feature>
<protein>
    <submittedName>
        <fullName evidence="10">MFS drug transporter</fullName>
    </submittedName>
</protein>
<dbReference type="GO" id="GO:0022857">
    <property type="term" value="F:transmembrane transporter activity"/>
    <property type="evidence" value="ECO:0007669"/>
    <property type="project" value="InterPro"/>
</dbReference>
<feature type="region of interest" description="Disordered" evidence="7">
    <location>
        <begin position="542"/>
        <end position="572"/>
    </location>
</feature>
<organism evidence="10 11">
    <name type="scientific">Podospora didyma</name>
    <dbReference type="NCBI Taxonomy" id="330526"/>
    <lineage>
        <taxon>Eukaryota</taxon>
        <taxon>Fungi</taxon>
        <taxon>Dikarya</taxon>
        <taxon>Ascomycota</taxon>
        <taxon>Pezizomycotina</taxon>
        <taxon>Sordariomycetes</taxon>
        <taxon>Sordariomycetidae</taxon>
        <taxon>Sordariales</taxon>
        <taxon>Podosporaceae</taxon>
        <taxon>Podospora</taxon>
    </lineage>
</organism>
<sequence length="572" mass="60512">MTASFDVPRAAEVISPAFLRTTISHVPAAMPPQSTKRTRVQVAVIMVSLCASTFIAALDITIIATITPTVAEYFASPVGYQWIGSAFILPNTASTPTWGSMSDIWGRRPVLLAAVAVFFAGSLLCALGESFAAFIAGRAIQGLGAAGLTTLANICVADLFSLRDRGLYFGIMSLVWAVASAVGPVLGGLLTERLSWRWCFWINLPVSGLVFILLFVALRLDGPNIPWRKGVYEIDWTGILLVSGGSVMLLLGLDFGGVLYPWDSATVVCLIVFGVFVGVLFVLNEWKVAIRPVVPLRLFGQVSNAAAFTTSFCHGFVFIGIAFYLPLYFQAVLGVGPLLSGVYLLPFIISISITAASVGLLIQQTGKYMLVVYVGVVLNAVGSGLFLLLGAETNWPRIIVFQLVAGIGVGMLFEPPLLAVQAATASQDIATVTATFGFIRSLSSAISIVVGGVTFQNQIAKEASSLASALGAEAASLFGGGETTTHLGVVNSLSLEHQILAREALTRALRAVWILYTGFAVASLLAGAFIRAYTLTKDHDTAATGSTTWNEDDSGGNRPNLRLPENASALET</sequence>
<dbReference type="GO" id="GO:0005886">
    <property type="term" value="C:plasma membrane"/>
    <property type="evidence" value="ECO:0007669"/>
    <property type="project" value="TreeGrafter"/>
</dbReference>
<keyword evidence="5 8" id="KW-1133">Transmembrane helix</keyword>
<feature type="transmembrane region" description="Helical" evidence="8">
    <location>
        <begin position="239"/>
        <end position="259"/>
    </location>
</feature>
<evidence type="ECO:0000256" key="6">
    <source>
        <dbReference type="ARBA" id="ARBA00023136"/>
    </source>
</evidence>
<dbReference type="PANTHER" id="PTHR23501:SF102">
    <property type="entry name" value="DRUG TRANSPORTER, PUTATIVE (AFU_ORTHOLOGUE AFUA_3G08530)-RELATED"/>
    <property type="match status" value="1"/>
</dbReference>
<evidence type="ECO:0000259" key="9">
    <source>
        <dbReference type="PROSITE" id="PS50850"/>
    </source>
</evidence>
<dbReference type="AlphaFoldDB" id="A0AAE0KET5"/>
<feature type="domain" description="Major facilitator superfamily (MFS) profile" evidence="9">
    <location>
        <begin position="45"/>
        <end position="535"/>
    </location>
</feature>
<dbReference type="InterPro" id="IPR020846">
    <property type="entry name" value="MFS_dom"/>
</dbReference>
<dbReference type="EMBL" id="JAULSW010000007">
    <property type="protein sequence ID" value="KAK3374842.1"/>
    <property type="molecule type" value="Genomic_DNA"/>
</dbReference>
<evidence type="ECO:0000313" key="10">
    <source>
        <dbReference type="EMBL" id="KAK3374842.1"/>
    </source>
</evidence>
<feature type="transmembrane region" description="Helical" evidence="8">
    <location>
        <begin position="341"/>
        <end position="362"/>
    </location>
</feature>
<dbReference type="SUPFAM" id="SSF103473">
    <property type="entry name" value="MFS general substrate transporter"/>
    <property type="match status" value="1"/>
</dbReference>
<accession>A0AAE0KET5</accession>